<dbReference type="Gene3D" id="3.90.180.10">
    <property type="entry name" value="Medium-chain alcohol dehydrogenases, catalytic domain"/>
    <property type="match status" value="1"/>
</dbReference>
<accession>A0AAD9XF05</accession>
<dbReference type="Gene3D" id="3.40.50.720">
    <property type="entry name" value="NAD(P)-binding Rossmann-like Domain"/>
    <property type="match status" value="1"/>
</dbReference>
<proteinExistence type="predicted"/>
<evidence type="ECO:0000256" key="4">
    <source>
        <dbReference type="ARBA" id="ARBA00022833"/>
    </source>
</evidence>
<dbReference type="GO" id="GO:0046294">
    <property type="term" value="P:formaldehyde catabolic process"/>
    <property type="evidence" value="ECO:0007669"/>
    <property type="project" value="TreeGrafter"/>
</dbReference>
<dbReference type="Proteomes" id="UP001280121">
    <property type="component" value="Unassembled WGS sequence"/>
</dbReference>
<feature type="domain" description="Alcohol dehydrogenase-like N-terminal" evidence="5">
    <location>
        <begin position="2"/>
        <end position="91"/>
    </location>
</feature>
<protein>
    <recommendedName>
        <fullName evidence="5">Alcohol dehydrogenase-like N-terminal domain-containing protein</fullName>
    </recommendedName>
</protein>
<evidence type="ECO:0000256" key="3">
    <source>
        <dbReference type="ARBA" id="ARBA00022723"/>
    </source>
</evidence>
<evidence type="ECO:0000259" key="5">
    <source>
        <dbReference type="Pfam" id="PF08240"/>
    </source>
</evidence>
<dbReference type="GO" id="GO:0008270">
    <property type="term" value="F:zinc ion binding"/>
    <property type="evidence" value="ECO:0007669"/>
    <property type="project" value="TreeGrafter"/>
</dbReference>
<keyword evidence="7" id="KW-1185">Reference proteome</keyword>
<dbReference type="Pfam" id="PF08240">
    <property type="entry name" value="ADH_N"/>
    <property type="match status" value="1"/>
</dbReference>
<dbReference type="InterPro" id="IPR011032">
    <property type="entry name" value="GroES-like_sf"/>
</dbReference>
<dbReference type="GO" id="GO:0005829">
    <property type="term" value="C:cytosol"/>
    <property type="evidence" value="ECO:0007669"/>
    <property type="project" value="TreeGrafter"/>
</dbReference>
<organism evidence="6 7">
    <name type="scientific">Dipteronia dyeriana</name>
    <dbReference type="NCBI Taxonomy" id="168575"/>
    <lineage>
        <taxon>Eukaryota</taxon>
        <taxon>Viridiplantae</taxon>
        <taxon>Streptophyta</taxon>
        <taxon>Embryophyta</taxon>
        <taxon>Tracheophyta</taxon>
        <taxon>Spermatophyta</taxon>
        <taxon>Magnoliopsida</taxon>
        <taxon>eudicotyledons</taxon>
        <taxon>Gunneridae</taxon>
        <taxon>Pentapetalae</taxon>
        <taxon>rosids</taxon>
        <taxon>malvids</taxon>
        <taxon>Sapindales</taxon>
        <taxon>Sapindaceae</taxon>
        <taxon>Hippocastanoideae</taxon>
        <taxon>Acereae</taxon>
        <taxon>Dipteronia</taxon>
    </lineage>
</organism>
<comment type="cofactor">
    <cofactor evidence="1">
        <name>Zn(2+)</name>
        <dbReference type="ChEBI" id="CHEBI:29105"/>
    </cofactor>
</comment>
<dbReference type="PANTHER" id="PTHR43880">
    <property type="entry name" value="ALCOHOL DEHYDROGENASE"/>
    <property type="match status" value="1"/>
</dbReference>
<dbReference type="PANTHER" id="PTHR43880:SF38">
    <property type="entry name" value="ALCOHOL DEHYDROGENASE-RELATED"/>
    <property type="match status" value="1"/>
</dbReference>
<gene>
    <name evidence="6" type="ORF">Ddye_004777</name>
</gene>
<name>A0AAD9XF05_9ROSI</name>
<keyword evidence="3" id="KW-0479">Metal-binding</keyword>
<comment type="subunit">
    <text evidence="2">Homodimer.</text>
</comment>
<dbReference type="SUPFAM" id="SSF50129">
    <property type="entry name" value="GroES-like"/>
    <property type="match status" value="1"/>
</dbReference>
<dbReference type="InterPro" id="IPR013154">
    <property type="entry name" value="ADH-like_N"/>
</dbReference>
<keyword evidence="4" id="KW-0862">Zinc</keyword>
<dbReference type="AlphaFoldDB" id="A0AAD9XF05"/>
<sequence>MQGVVESIGEQVTLVKEGDVVIPCYVGKYKECENCTSEMTNLCLKFPLTLNGLMMDGTSRMSVKGRDSYHFFTCSTISEYMVIDVNYVVNVDLKIPLAHASFFLLDSQLGLGLFGRNFNFQKDQVLLFLVLVFWTWSR</sequence>
<evidence type="ECO:0000313" key="6">
    <source>
        <dbReference type="EMBL" id="KAK2658244.1"/>
    </source>
</evidence>
<evidence type="ECO:0000256" key="2">
    <source>
        <dbReference type="ARBA" id="ARBA00011738"/>
    </source>
</evidence>
<dbReference type="GO" id="GO:0051903">
    <property type="term" value="F:S-(hydroxymethyl)glutathione dehydrogenase [NAD(P)+] activity"/>
    <property type="evidence" value="ECO:0007669"/>
    <property type="project" value="TreeGrafter"/>
</dbReference>
<evidence type="ECO:0000256" key="1">
    <source>
        <dbReference type="ARBA" id="ARBA00001947"/>
    </source>
</evidence>
<reference evidence="6" key="1">
    <citation type="journal article" date="2023" name="Plant J.">
        <title>Genome sequences and population genomics provide insights into the demographic history, inbreeding, and mutation load of two 'living fossil' tree species of Dipteronia.</title>
        <authorList>
            <person name="Feng Y."/>
            <person name="Comes H.P."/>
            <person name="Chen J."/>
            <person name="Zhu S."/>
            <person name="Lu R."/>
            <person name="Zhang X."/>
            <person name="Li P."/>
            <person name="Qiu J."/>
            <person name="Olsen K.M."/>
            <person name="Qiu Y."/>
        </authorList>
    </citation>
    <scope>NUCLEOTIDE SEQUENCE</scope>
    <source>
        <strain evidence="6">KIB01</strain>
    </source>
</reference>
<evidence type="ECO:0000313" key="7">
    <source>
        <dbReference type="Proteomes" id="UP001280121"/>
    </source>
</evidence>
<dbReference type="EMBL" id="JANJYI010000002">
    <property type="protein sequence ID" value="KAK2658244.1"/>
    <property type="molecule type" value="Genomic_DNA"/>
</dbReference>
<comment type="caution">
    <text evidence="6">The sequence shown here is derived from an EMBL/GenBank/DDBJ whole genome shotgun (WGS) entry which is preliminary data.</text>
</comment>